<organism evidence="1 2">
    <name type="scientific">Allocoleopsis franciscana PCC 7113</name>
    <dbReference type="NCBI Taxonomy" id="1173027"/>
    <lineage>
        <taxon>Bacteria</taxon>
        <taxon>Bacillati</taxon>
        <taxon>Cyanobacteriota</taxon>
        <taxon>Cyanophyceae</taxon>
        <taxon>Coleofasciculales</taxon>
        <taxon>Coleofasciculaceae</taxon>
        <taxon>Allocoleopsis</taxon>
        <taxon>Allocoleopsis franciscana</taxon>
    </lineage>
</organism>
<dbReference type="AlphaFoldDB" id="K9WP52"/>
<dbReference type="EMBL" id="CP003630">
    <property type="protein sequence ID" value="AFZ21332.1"/>
    <property type="molecule type" value="Genomic_DNA"/>
</dbReference>
<dbReference type="KEGG" id="mic:Mic7113_5707"/>
<sequence>MFNRWLTLSIALIIVLSVFGESSEAYTQQGQRDILPLPLNSQIAKRPRIRLPRRRGSQIRNPRNVINLNLNGRRYNPIPKHQGGGAGTLMDLDEQTAQRVLKRGFPLGTRVYSYHNRRFYRFDYENRTDNANNGFFHGYPVEMNQVPANIRKLMKKSGILD</sequence>
<dbReference type="HOGENOM" id="CLU_1641788_0_0_3"/>
<gene>
    <name evidence="1" type="ORF">Mic7113_5707</name>
</gene>
<reference evidence="1 2" key="1">
    <citation type="submission" date="2012-06" db="EMBL/GenBank/DDBJ databases">
        <title>Finished chromosome of genome of Microcoleus sp. PCC 7113.</title>
        <authorList>
            <consortium name="US DOE Joint Genome Institute"/>
            <person name="Gugger M."/>
            <person name="Coursin T."/>
            <person name="Rippka R."/>
            <person name="Tandeau De Marsac N."/>
            <person name="Huntemann M."/>
            <person name="Wei C.-L."/>
            <person name="Han J."/>
            <person name="Detter J.C."/>
            <person name="Han C."/>
            <person name="Tapia R."/>
            <person name="Chen A."/>
            <person name="Kyrpides N."/>
            <person name="Mavromatis K."/>
            <person name="Markowitz V."/>
            <person name="Szeto E."/>
            <person name="Ivanova N."/>
            <person name="Pagani I."/>
            <person name="Pati A."/>
            <person name="Goodwin L."/>
            <person name="Nordberg H.P."/>
            <person name="Cantor M.N."/>
            <person name="Hua S.X."/>
            <person name="Woyke T."/>
            <person name="Kerfeld C.A."/>
        </authorList>
    </citation>
    <scope>NUCLEOTIDE SEQUENCE [LARGE SCALE GENOMIC DNA]</scope>
    <source>
        <strain evidence="1 2">PCC 7113</strain>
    </source>
</reference>
<protein>
    <submittedName>
        <fullName evidence="1">Uncharacterized protein</fullName>
    </submittedName>
</protein>
<dbReference type="Proteomes" id="UP000010471">
    <property type="component" value="Chromosome"/>
</dbReference>
<evidence type="ECO:0000313" key="1">
    <source>
        <dbReference type="EMBL" id="AFZ21332.1"/>
    </source>
</evidence>
<accession>K9WP52</accession>
<keyword evidence="2" id="KW-1185">Reference proteome</keyword>
<dbReference type="STRING" id="1173027.Mic7113_5707"/>
<evidence type="ECO:0000313" key="2">
    <source>
        <dbReference type="Proteomes" id="UP000010471"/>
    </source>
</evidence>
<name>K9WP52_9CYAN</name>
<proteinExistence type="predicted"/>